<sequence length="78" mass="9119">MEWPFLFFVCPFFVLFGSFCLDFAMVVYNEGDGLDKVNCGCRSTRRQKLIAFKRQKVGFVQSVQSSCEYRPNWEGLML</sequence>
<protein>
    <recommendedName>
        <fullName evidence="4">Secreted protein</fullName>
    </recommendedName>
</protein>
<comment type="caution">
    <text evidence="2">The sequence shown here is derived from an EMBL/GenBank/DDBJ whole genome shotgun (WGS) entry which is preliminary data.</text>
</comment>
<name>A0AAJ0I4L8_9PEZI</name>
<keyword evidence="1" id="KW-0732">Signal</keyword>
<evidence type="ECO:0000313" key="2">
    <source>
        <dbReference type="EMBL" id="KAK3489372.1"/>
    </source>
</evidence>
<dbReference type="Proteomes" id="UP001285908">
    <property type="component" value="Unassembled WGS sequence"/>
</dbReference>
<evidence type="ECO:0000256" key="1">
    <source>
        <dbReference type="SAM" id="SignalP"/>
    </source>
</evidence>
<feature type="chain" id="PRO_5042549448" description="Secreted protein" evidence="1">
    <location>
        <begin position="21"/>
        <end position="78"/>
    </location>
</feature>
<proteinExistence type="predicted"/>
<dbReference type="EMBL" id="JAULSX010000006">
    <property type="protein sequence ID" value="KAK3489372.1"/>
    <property type="molecule type" value="Genomic_DNA"/>
</dbReference>
<dbReference type="GeneID" id="87875152"/>
<evidence type="ECO:0000313" key="3">
    <source>
        <dbReference type="Proteomes" id="UP001285908"/>
    </source>
</evidence>
<gene>
    <name evidence="2" type="ORF">B0T23DRAFT_385301</name>
</gene>
<organism evidence="2 3">
    <name type="scientific">Neurospora hispaniola</name>
    <dbReference type="NCBI Taxonomy" id="588809"/>
    <lineage>
        <taxon>Eukaryota</taxon>
        <taxon>Fungi</taxon>
        <taxon>Dikarya</taxon>
        <taxon>Ascomycota</taxon>
        <taxon>Pezizomycotina</taxon>
        <taxon>Sordariomycetes</taxon>
        <taxon>Sordariomycetidae</taxon>
        <taxon>Sordariales</taxon>
        <taxon>Sordariaceae</taxon>
        <taxon>Neurospora</taxon>
    </lineage>
</organism>
<keyword evidence="3" id="KW-1185">Reference proteome</keyword>
<reference evidence="2 3" key="1">
    <citation type="journal article" date="2023" name="Mol. Phylogenet. Evol.">
        <title>Genome-scale phylogeny and comparative genomics of the fungal order Sordariales.</title>
        <authorList>
            <person name="Hensen N."/>
            <person name="Bonometti L."/>
            <person name="Westerberg I."/>
            <person name="Brannstrom I.O."/>
            <person name="Guillou S."/>
            <person name="Cros-Aarteil S."/>
            <person name="Calhoun S."/>
            <person name="Haridas S."/>
            <person name="Kuo A."/>
            <person name="Mondo S."/>
            <person name="Pangilinan J."/>
            <person name="Riley R."/>
            <person name="LaButti K."/>
            <person name="Andreopoulos B."/>
            <person name="Lipzen A."/>
            <person name="Chen C."/>
            <person name="Yan M."/>
            <person name="Daum C."/>
            <person name="Ng V."/>
            <person name="Clum A."/>
            <person name="Steindorff A."/>
            <person name="Ohm R.A."/>
            <person name="Martin F."/>
            <person name="Silar P."/>
            <person name="Natvig D.O."/>
            <person name="Lalanne C."/>
            <person name="Gautier V."/>
            <person name="Ament-Velasquez S.L."/>
            <person name="Kruys A."/>
            <person name="Hutchinson M.I."/>
            <person name="Powell A.J."/>
            <person name="Barry K."/>
            <person name="Miller A.N."/>
            <person name="Grigoriev I.V."/>
            <person name="Debuchy R."/>
            <person name="Gladieux P."/>
            <person name="Hiltunen Thoren M."/>
            <person name="Johannesson H."/>
        </authorList>
    </citation>
    <scope>NUCLEOTIDE SEQUENCE [LARGE SCALE GENOMIC DNA]</scope>
    <source>
        <strain evidence="2 3">FGSC 10403</strain>
    </source>
</reference>
<dbReference type="AlphaFoldDB" id="A0AAJ0I4L8"/>
<feature type="signal peptide" evidence="1">
    <location>
        <begin position="1"/>
        <end position="20"/>
    </location>
</feature>
<dbReference type="RefSeq" id="XP_062691079.1">
    <property type="nucleotide sequence ID" value="XM_062837530.1"/>
</dbReference>
<evidence type="ECO:0008006" key="4">
    <source>
        <dbReference type="Google" id="ProtNLM"/>
    </source>
</evidence>
<accession>A0AAJ0I4L8</accession>